<accession>A0A857DIJ9</accession>
<dbReference type="Pfam" id="PF10719">
    <property type="entry name" value="ComFB"/>
    <property type="match status" value="1"/>
</dbReference>
<evidence type="ECO:0000313" key="1">
    <source>
        <dbReference type="EMBL" id="QHA00299.1"/>
    </source>
</evidence>
<gene>
    <name evidence="1" type="ORF">GQ588_06435</name>
</gene>
<dbReference type="EMBL" id="CP046996">
    <property type="protein sequence ID" value="QHA00299.1"/>
    <property type="molecule type" value="Genomic_DNA"/>
</dbReference>
<dbReference type="RefSeq" id="WP_019225747.1">
    <property type="nucleotide sequence ID" value="NZ_CP046996.1"/>
</dbReference>
<dbReference type="AlphaFoldDB" id="A0A857DIJ9"/>
<proteinExistence type="predicted"/>
<reference evidence="1 2" key="1">
    <citation type="submission" date="2019-12" db="EMBL/GenBank/DDBJ databases">
        <title>Sequence classification of anaerobic respiratory reductive dehalogenases: First we see many, then we see few.</title>
        <authorList>
            <person name="Molenda O."/>
            <person name="Puentes Jacome L.A."/>
            <person name="Cao X."/>
            <person name="Nesbo C.L."/>
            <person name="Tang S."/>
            <person name="Morson N."/>
            <person name="Patron J."/>
            <person name="Lomheim L."/>
            <person name="Wishart D.S."/>
            <person name="Edwards E.A."/>
        </authorList>
    </citation>
    <scope>NUCLEOTIDE SEQUENCE [LARGE SCALE GENOMIC DNA]</scope>
    <source>
        <strain evidence="1 2">12DCA</strain>
    </source>
</reference>
<evidence type="ECO:0000313" key="2">
    <source>
        <dbReference type="Proteomes" id="UP000430508"/>
    </source>
</evidence>
<protein>
    <submittedName>
        <fullName evidence="1">Competence protein ComFB</fullName>
    </submittedName>
</protein>
<dbReference type="Proteomes" id="UP000430508">
    <property type="component" value="Chromosome"/>
</dbReference>
<name>A0A857DIJ9_9FIRM</name>
<organism evidence="1 2">
    <name type="scientific">Dehalobacter restrictus</name>
    <dbReference type="NCBI Taxonomy" id="55583"/>
    <lineage>
        <taxon>Bacteria</taxon>
        <taxon>Bacillati</taxon>
        <taxon>Bacillota</taxon>
        <taxon>Clostridia</taxon>
        <taxon>Eubacteriales</taxon>
        <taxon>Desulfitobacteriaceae</taxon>
        <taxon>Dehalobacter</taxon>
    </lineage>
</organism>
<sequence length="95" mass="10882">MYELKNFSEVIVKKTLEDYLPVANIPCKCERCQADIMAFVLNRFPPRYYVSLKGEVMTHFESQMFPDKARVLAEVVGAAQIVAAFPSHPLDQKEE</sequence>
<dbReference type="InterPro" id="IPR019657">
    <property type="entry name" value="ComFB"/>
</dbReference>